<dbReference type="InterPro" id="IPR009080">
    <property type="entry name" value="tRNAsynth_Ia_anticodon-bd"/>
</dbReference>
<keyword evidence="5" id="KW-0436">Ligase</keyword>
<feature type="domain" description="Rhamnogalacturonase A/B/Epimerase-like pectate lyase" evidence="16">
    <location>
        <begin position="79"/>
        <end position="301"/>
    </location>
</feature>
<protein>
    <recommendedName>
        <fullName evidence="3">methionine--tRNA ligase</fullName>
        <ecNumber evidence="3">6.1.1.10</ecNumber>
    </recommendedName>
    <alternativeName>
        <fullName evidence="11">Methionyl-tRNA synthetase</fullName>
    </alternativeName>
</protein>
<dbReference type="RefSeq" id="XP_035341265.1">
    <property type="nucleotide sequence ID" value="XM_035485372.1"/>
</dbReference>
<organism evidence="18 19">
    <name type="scientific">Talaromyces rugulosus</name>
    <name type="common">Penicillium rugulosum</name>
    <dbReference type="NCBI Taxonomy" id="121627"/>
    <lineage>
        <taxon>Eukaryota</taxon>
        <taxon>Fungi</taxon>
        <taxon>Dikarya</taxon>
        <taxon>Ascomycota</taxon>
        <taxon>Pezizomycotina</taxon>
        <taxon>Eurotiomycetes</taxon>
        <taxon>Eurotiomycetidae</taxon>
        <taxon>Eurotiales</taxon>
        <taxon>Trichocomaceae</taxon>
        <taxon>Talaromyces</taxon>
        <taxon>Talaromyces sect. Islandici</taxon>
    </lineage>
</organism>
<comment type="subcellular location">
    <subcellularLocation>
        <location evidence="1">Cytoplasm</location>
    </subcellularLocation>
</comment>
<keyword evidence="10" id="KW-0030">Aminoacyl-tRNA synthetase</keyword>
<evidence type="ECO:0000259" key="17">
    <source>
        <dbReference type="Pfam" id="PF19303"/>
    </source>
</evidence>
<dbReference type="Gene3D" id="3.40.50.620">
    <property type="entry name" value="HUPs"/>
    <property type="match status" value="1"/>
</dbReference>
<sequence length="1447" mass="156292">MAKLFASLLALAAVVAAEPIAIARREPSTTLDGLNAAAASSSCTPLTTSNPTQWWYANITHNGESSYLSSDLKDGYSVFRNVVTDFGADNTGGSDASAAIQKAINAGSGDTARGTQDTYGTTKQPALVYLPPGTYLMSDSLQLYVGTVLVGDALNPPTLKASADFPNDHIIYAKDPNFGGTINFYIGIKNLVIDSTSVNANTSLTLIDWTVSQATQLANVVFNMPDYSTGHTGITSQYDSNSNVILNDLTFNGGAYGINMTGQQWIFKNIKTNGTTTGLKASGFSVVCLSCSFANAGTGIDASVVSGVLSVIDSTGTGVGNLISGTSSSGAGNSIVLENVSNSGTTVSIDGNAVVTDDVTDTWVYGSLYTSGSSDGGHVDGQKVTTARSSSLLNNKEYYTTTSPPAFQEYSVDQVLNVKSVSDLPVKGDGVTDDSENINKILAQNAGCKVIYFPAGTYILNNTVTIPAGSRIYGDAFATSFSAQGDNYFNPSAPTAMVKVGNAGDVGVAQIVDIMFTVADVLQGCKLLEVNIAGNSPGDVGLWNSHFRIGGGAGSAVETNCGGSPDQCKAAWGLIHLTNTSSAYIENMWGWTADHDLDGGNKQFISTARGMLVEATKGTWLVGTAMEHHTLYQYNYNNAQNVFSAFQQSETPYWQGPGNDAAPVPWDDSLIASDPDFSNCASDDSLCRMAFFEHISGSSDLFLYNGMVWAFFNNYDGSSGPCDSGDCQQNAVGISSSSSLYLYGQQVKSVSNIFLEDGNAVATSSSNGGGWGGVVAAESSTMTTDGPILPVPGQRNVLITSALPYVNNVPHLGNVIGSVLPADVFARYNRARGFPTLYICGSDEYGTATETKALEEGVTPEELCAKYHAIHKSIYDWFKIEFDIFGRTPTAQQTKIVQEIFRGLWDNGYIEERETTQPYCPVEGHASFLADRFVEGECSICGDPGARGDQCDKCGNLLDPLEPEVKTGNDQEQDVEAKATGWLVNPRCKLDGATPEKRTTKHLYLRLDALKDKIVPWFEKVSKENEWSTNTTSIVQSWIDKGLKPRAITRDIKWGVPIPTGLNGLDDEAYKNKVFYVWFDACIGYVSITANYTDGTNLESTQWEKWWRNPEDVSLYQFMGKDNVPFHSIIFPASQLGDGGHWTKVHRISATEYLNYEGGKFSKSKGIGIFGSSAKETGIDADIWRFYLISRRPETNDTEFKWDDFVNINNNELLKNLGNLVARVIKFCHAKMGAEVPKYTDASFLADHEKQVNEHLKSYITFMDATKMRQAIVEFMQISSLGNKLLQDNKLDNRLFTEEPDRCAAVISTALNHIHLLASILAPFMPSTSESIFKQLGAEPIARIPDTWSTDALKSGHKLGESKLLFSLIPATKIEEWREAFGGEEARKQKALEAEKAAAKKAAKEREKEKKRLKKEAAAKVAAEAANATASSLETKLTIDDGQKSLP</sequence>
<dbReference type="GeneID" id="55989687"/>
<evidence type="ECO:0000259" key="15">
    <source>
        <dbReference type="Pfam" id="PF09334"/>
    </source>
</evidence>
<dbReference type="CDD" id="cd00814">
    <property type="entry name" value="MetRS_core"/>
    <property type="match status" value="1"/>
</dbReference>
<keyword evidence="14" id="KW-0732">Signal</keyword>
<keyword evidence="7" id="KW-0067">ATP-binding</keyword>
<dbReference type="InterPro" id="IPR014729">
    <property type="entry name" value="Rossmann-like_a/b/a_fold"/>
</dbReference>
<dbReference type="PANTHER" id="PTHR45765">
    <property type="entry name" value="METHIONINE--TRNA LIGASE"/>
    <property type="match status" value="1"/>
</dbReference>
<dbReference type="SUPFAM" id="SSF51126">
    <property type="entry name" value="Pectin lyase-like"/>
    <property type="match status" value="2"/>
</dbReference>
<dbReference type="InterPro" id="IPR023458">
    <property type="entry name" value="Met-tRNA_ligase_1"/>
</dbReference>
<dbReference type="FunFam" id="2.160.20.10:FF:000043">
    <property type="entry name" value="Exo-beta-1,3-glucanase, putative"/>
    <property type="match status" value="1"/>
</dbReference>
<dbReference type="Pfam" id="PF09334">
    <property type="entry name" value="tRNA-synt_1g"/>
    <property type="match status" value="1"/>
</dbReference>
<dbReference type="FunFam" id="1.10.730.10:FF:000031">
    <property type="entry name" value="Putative Methionyl-tRNA synthetase"/>
    <property type="match status" value="1"/>
</dbReference>
<evidence type="ECO:0000256" key="4">
    <source>
        <dbReference type="ARBA" id="ARBA00022555"/>
    </source>
</evidence>
<feature type="region of interest" description="Disordered" evidence="13">
    <location>
        <begin position="1397"/>
        <end position="1447"/>
    </location>
</feature>
<dbReference type="InterPro" id="IPR014758">
    <property type="entry name" value="Met-tRNA_synth"/>
</dbReference>
<dbReference type="InterPro" id="IPR041872">
    <property type="entry name" value="Anticodon_Met"/>
</dbReference>
<dbReference type="InterPro" id="IPR001412">
    <property type="entry name" value="aa-tRNA-synth_I_CS"/>
</dbReference>
<evidence type="ECO:0000313" key="19">
    <source>
        <dbReference type="Proteomes" id="UP000509510"/>
    </source>
</evidence>
<dbReference type="EMBL" id="CP055898">
    <property type="protein sequence ID" value="QKX55086.1"/>
    <property type="molecule type" value="Genomic_DNA"/>
</dbReference>
<name>A0A7H8QMI3_TALRU</name>
<dbReference type="GO" id="GO:0006431">
    <property type="term" value="P:methionyl-tRNA aminoacylation"/>
    <property type="evidence" value="ECO:0007669"/>
    <property type="project" value="InterPro"/>
</dbReference>
<dbReference type="PANTHER" id="PTHR45765:SF1">
    <property type="entry name" value="METHIONINE--TRNA LIGASE, CYTOPLASMIC"/>
    <property type="match status" value="1"/>
</dbReference>
<dbReference type="Gene3D" id="2.160.20.10">
    <property type="entry name" value="Single-stranded right-handed beta-helix, Pectin lyase-like"/>
    <property type="match status" value="2"/>
</dbReference>
<dbReference type="NCBIfam" id="TIGR00398">
    <property type="entry name" value="metG"/>
    <property type="match status" value="1"/>
</dbReference>
<feature type="chain" id="PRO_5028948676" description="methionine--tRNA ligase" evidence="14">
    <location>
        <begin position="18"/>
        <end position="1447"/>
    </location>
</feature>
<accession>A0A7H8QMI3</accession>
<dbReference type="CDD" id="cd07957">
    <property type="entry name" value="Anticodon_Ia_Met"/>
    <property type="match status" value="1"/>
</dbReference>
<evidence type="ECO:0000256" key="9">
    <source>
        <dbReference type="ARBA" id="ARBA00022917"/>
    </source>
</evidence>
<keyword evidence="4" id="KW-0820">tRNA-binding</keyword>
<evidence type="ECO:0000256" key="8">
    <source>
        <dbReference type="ARBA" id="ARBA00022884"/>
    </source>
</evidence>
<dbReference type="InterPro" id="IPR012334">
    <property type="entry name" value="Pectin_lyas_fold"/>
</dbReference>
<dbReference type="Pfam" id="PF19303">
    <property type="entry name" value="Anticodon_3"/>
    <property type="match status" value="1"/>
</dbReference>
<dbReference type="GO" id="GO:0000049">
    <property type="term" value="F:tRNA binding"/>
    <property type="evidence" value="ECO:0007669"/>
    <property type="project" value="UniProtKB-KW"/>
</dbReference>
<dbReference type="EC" id="6.1.1.10" evidence="3"/>
<evidence type="ECO:0000313" key="18">
    <source>
        <dbReference type="EMBL" id="QKX55086.1"/>
    </source>
</evidence>
<dbReference type="SUPFAM" id="SSF57770">
    <property type="entry name" value="Methionyl-tRNA synthetase (MetRS), Zn-domain"/>
    <property type="match status" value="1"/>
</dbReference>
<dbReference type="Gene3D" id="1.10.730.10">
    <property type="entry name" value="Isoleucyl-tRNA Synthetase, Domain 1"/>
    <property type="match status" value="1"/>
</dbReference>
<dbReference type="Gene3D" id="2.20.28.20">
    <property type="entry name" value="Methionyl-tRNA synthetase, Zn-domain"/>
    <property type="match status" value="1"/>
</dbReference>
<feature type="signal peptide" evidence="14">
    <location>
        <begin position="1"/>
        <end position="17"/>
    </location>
</feature>
<evidence type="ECO:0000256" key="3">
    <source>
        <dbReference type="ARBA" id="ARBA00012838"/>
    </source>
</evidence>
<keyword evidence="9" id="KW-0648">Protein biosynthesis</keyword>
<dbReference type="PROSITE" id="PS00178">
    <property type="entry name" value="AA_TRNA_LIGASE_I"/>
    <property type="match status" value="1"/>
</dbReference>
<evidence type="ECO:0000256" key="7">
    <source>
        <dbReference type="ARBA" id="ARBA00022840"/>
    </source>
</evidence>
<evidence type="ECO:0000259" key="16">
    <source>
        <dbReference type="Pfam" id="PF12708"/>
    </source>
</evidence>
<evidence type="ECO:0000256" key="13">
    <source>
        <dbReference type="SAM" id="MobiDB-lite"/>
    </source>
</evidence>
<dbReference type="OrthoDB" id="1046782at2759"/>
<dbReference type="InterPro" id="IPR033911">
    <property type="entry name" value="MetRS_core"/>
</dbReference>
<evidence type="ECO:0000256" key="14">
    <source>
        <dbReference type="SAM" id="SignalP"/>
    </source>
</evidence>
<dbReference type="FunFam" id="2.160.20.10:FF:000049">
    <property type="entry name" value="Putative exo-beta-1,3-glucanase"/>
    <property type="match status" value="1"/>
</dbReference>
<proteinExistence type="inferred from homology"/>
<dbReference type="GO" id="GO:0005829">
    <property type="term" value="C:cytosol"/>
    <property type="evidence" value="ECO:0007669"/>
    <property type="project" value="TreeGrafter"/>
</dbReference>
<dbReference type="PRINTS" id="PR01041">
    <property type="entry name" value="TRNASYNTHMET"/>
</dbReference>
<evidence type="ECO:0000256" key="5">
    <source>
        <dbReference type="ARBA" id="ARBA00022598"/>
    </source>
</evidence>
<dbReference type="InterPro" id="IPR015413">
    <property type="entry name" value="Methionyl/Leucyl_tRNA_Synth"/>
</dbReference>
<comment type="similarity">
    <text evidence="2">Belongs to the class-I aminoacyl-tRNA synthetase family.</text>
</comment>
<evidence type="ECO:0000256" key="2">
    <source>
        <dbReference type="ARBA" id="ARBA00005594"/>
    </source>
</evidence>
<dbReference type="InterPro" id="IPR029038">
    <property type="entry name" value="MetRS_Zn"/>
</dbReference>
<dbReference type="KEGG" id="trg:TRUGW13939_02178"/>
<feature type="domain" description="Rhamnogalacturonase A/B/Epimerase-like pectate lyase" evidence="16">
    <location>
        <begin position="420"/>
        <end position="480"/>
    </location>
</feature>
<gene>
    <name evidence="18" type="ORF">TRUGW13939_02178</name>
</gene>
<dbReference type="GO" id="GO:0005524">
    <property type="term" value="F:ATP binding"/>
    <property type="evidence" value="ECO:0007669"/>
    <property type="project" value="UniProtKB-KW"/>
</dbReference>
<dbReference type="Proteomes" id="UP000509510">
    <property type="component" value="Chromosome I"/>
</dbReference>
<evidence type="ECO:0000256" key="11">
    <source>
        <dbReference type="ARBA" id="ARBA00030904"/>
    </source>
</evidence>
<dbReference type="SUPFAM" id="SSF52374">
    <property type="entry name" value="Nucleotidylyl transferase"/>
    <property type="match status" value="1"/>
</dbReference>
<feature type="compositionally biased region" description="Basic and acidic residues" evidence="13">
    <location>
        <begin position="1397"/>
        <end position="1418"/>
    </location>
</feature>
<evidence type="ECO:0000256" key="12">
    <source>
        <dbReference type="ARBA" id="ARBA00047364"/>
    </source>
</evidence>
<dbReference type="Pfam" id="PF12708">
    <property type="entry name" value="Pect-lyase_RHGA_epim"/>
    <property type="match status" value="2"/>
</dbReference>
<dbReference type="InterPro" id="IPR011050">
    <property type="entry name" value="Pectin_lyase_fold/virulence"/>
</dbReference>
<keyword evidence="19" id="KW-1185">Reference proteome</keyword>
<evidence type="ECO:0000256" key="1">
    <source>
        <dbReference type="ARBA" id="ARBA00004496"/>
    </source>
</evidence>
<feature type="domain" description="Methionyl-tRNA synthetase anticodon-binding" evidence="17">
    <location>
        <begin position="1250"/>
        <end position="1385"/>
    </location>
</feature>
<feature type="domain" description="Methionyl/Leucyl tRNA synthetase" evidence="15">
    <location>
        <begin position="797"/>
        <end position="1224"/>
    </location>
</feature>
<evidence type="ECO:0000256" key="6">
    <source>
        <dbReference type="ARBA" id="ARBA00022741"/>
    </source>
</evidence>
<evidence type="ECO:0000256" key="10">
    <source>
        <dbReference type="ARBA" id="ARBA00023146"/>
    </source>
</evidence>
<reference evidence="19" key="1">
    <citation type="submission" date="2020-06" db="EMBL/GenBank/DDBJ databases">
        <title>A chromosome-scale genome assembly of Talaromyces rugulosus W13939.</title>
        <authorList>
            <person name="Wang B."/>
            <person name="Guo L."/>
            <person name="Ye K."/>
            <person name="Wang L."/>
        </authorList>
    </citation>
    <scope>NUCLEOTIDE SEQUENCE [LARGE SCALE GENOMIC DNA]</scope>
    <source>
        <strain evidence="19">W13939</strain>
    </source>
</reference>
<keyword evidence="8" id="KW-0694">RNA-binding</keyword>
<feature type="compositionally biased region" description="Basic and acidic residues" evidence="13">
    <location>
        <begin position="1437"/>
        <end position="1447"/>
    </location>
</feature>
<keyword evidence="6" id="KW-0547">Nucleotide-binding</keyword>
<comment type="catalytic activity">
    <reaction evidence="12">
        <text>tRNA(Met) + L-methionine + ATP = L-methionyl-tRNA(Met) + AMP + diphosphate</text>
        <dbReference type="Rhea" id="RHEA:13481"/>
        <dbReference type="Rhea" id="RHEA-COMP:9667"/>
        <dbReference type="Rhea" id="RHEA-COMP:9698"/>
        <dbReference type="ChEBI" id="CHEBI:30616"/>
        <dbReference type="ChEBI" id="CHEBI:33019"/>
        <dbReference type="ChEBI" id="CHEBI:57844"/>
        <dbReference type="ChEBI" id="CHEBI:78442"/>
        <dbReference type="ChEBI" id="CHEBI:78530"/>
        <dbReference type="ChEBI" id="CHEBI:456215"/>
        <dbReference type="EC" id="6.1.1.10"/>
    </reaction>
</comment>
<dbReference type="GO" id="GO:0004825">
    <property type="term" value="F:methionine-tRNA ligase activity"/>
    <property type="evidence" value="ECO:0007669"/>
    <property type="project" value="UniProtKB-EC"/>
</dbReference>
<dbReference type="InterPro" id="IPR024535">
    <property type="entry name" value="RHGA/B-epi-like_pectate_lyase"/>
</dbReference>
<dbReference type="GO" id="GO:0017101">
    <property type="term" value="C:aminoacyl-tRNA synthetase multienzyme complex"/>
    <property type="evidence" value="ECO:0007669"/>
    <property type="project" value="TreeGrafter"/>
</dbReference>
<dbReference type="CDD" id="cd23668">
    <property type="entry name" value="GH55_beta13glucanase-like"/>
    <property type="match status" value="1"/>
</dbReference>
<dbReference type="SUPFAM" id="SSF47323">
    <property type="entry name" value="Anticodon-binding domain of a subclass of class I aminoacyl-tRNA synthetases"/>
    <property type="match status" value="1"/>
</dbReference>